<feature type="region of interest" description="Disordered" evidence="1">
    <location>
        <begin position="1"/>
        <end position="23"/>
    </location>
</feature>
<organism evidence="2 3">
    <name type="scientific">Plakobranchus ocellatus</name>
    <dbReference type="NCBI Taxonomy" id="259542"/>
    <lineage>
        <taxon>Eukaryota</taxon>
        <taxon>Metazoa</taxon>
        <taxon>Spiralia</taxon>
        <taxon>Lophotrochozoa</taxon>
        <taxon>Mollusca</taxon>
        <taxon>Gastropoda</taxon>
        <taxon>Heterobranchia</taxon>
        <taxon>Euthyneura</taxon>
        <taxon>Panpulmonata</taxon>
        <taxon>Sacoglossa</taxon>
        <taxon>Placobranchoidea</taxon>
        <taxon>Plakobranchidae</taxon>
        <taxon>Plakobranchus</taxon>
    </lineage>
</organism>
<sequence>MRREIEGFPGQQAWEPEAKTQTVHSGSVVSQVTSGQDETYPHTHTHTQILRPRTWHVHPIKNTNNTYTPPGGPNHARLPLCHKSYECPWPQKFQHTEQEPPPPRRNRAAGLASYHLSQHLCHFLLAGTGTGRVAPLT</sequence>
<gene>
    <name evidence="2" type="ORF">PoB_006975600</name>
</gene>
<dbReference type="EMBL" id="BLXT01007857">
    <property type="protein sequence ID" value="GFO43251.1"/>
    <property type="molecule type" value="Genomic_DNA"/>
</dbReference>
<protein>
    <submittedName>
        <fullName evidence="2">Uncharacterized protein</fullName>
    </submittedName>
</protein>
<proteinExistence type="predicted"/>
<dbReference type="Proteomes" id="UP000735302">
    <property type="component" value="Unassembled WGS sequence"/>
</dbReference>
<evidence type="ECO:0000256" key="1">
    <source>
        <dbReference type="SAM" id="MobiDB-lite"/>
    </source>
</evidence>
<dbReference type="AlphaFoldDB" id="A0AAV4DGG6"/>
<keyword evidence="3" id="KW-1185">Reference proteome</keyword>
<comment type="caution">
    <text evidence="2">The sequence shown here is derived from an EMBL/GenBank/DDBJ whole genome shotgun (WGS) entry which is preliminary data.</text>
</comment>
<evidence type="ECO:0000313" key="2">
    <source>
        <dbReference type="EMBL" id="GFO43251.1"/>
    </source>
</evidence>
<evidence type="ECO:0000313" key="3">
    <source>
        <dbReference type="Proteomes" id="UP000735302"/>
    </source>
</evidence>
<name>A0AAV4DGG6_9GAST</name>
<accession>A0AAV4DGG6</accession>
<reference evidence="2 3" key="1">
    <citation type="journal article" date="2021" name="Elife">
        <title>Chloroplast acquisition without the gene transfer in kleptoplastic sea slugs, Plakobranchus ocellatus.</title>
        <authorList>
            <person name="Maeda T."/>
            <person name="Takahashi S."/>
            <person name="Yoshida T."/>
            <person name="Shimamura S."/>
            <person name="Takaki Y."/>
            <person name="Nagai Y."/>
            <person name="Toyoda A."/>
            <person name="Suzuki Y."/>
            <person name="Arimoto A."/>
            <person name="Ishii H."/>
            <person name="Satoh N."/>
            <person name="Nishiyama T."/>
            <person name="Hasebe M."/>
            <person name="Maruyama T."/>
            <person name="Minagawa J."/>
            <person name="Obokata J."/>
            <person name="Shigenobu S."/>
        </authorList>
    </citation>
    <scope>NUCLEOTIDE SEQUENCE [LARGE SCALE GENOMIC DNA]</scope>
</reference>